<dbReference type="EMBL" id="JARKIE010000106">
    <property type="protein sequence ID" value="KAJ7683659.1"/>
    <property type="molecule type" value="Genomic_DNA"/>
</dbReference>
<reference evidence="1" key="1">
    <citation type="submission" date="2023-03" db="EMBL/GenBank/DDBJ databases">
        <title>Massive genome expansion in bonnet fungi (Mycena s.s.) driven by repeated elements and novel gene families across ecological guilds.</title>
        <authorList>
            <consortium name="Lawrence Berkeley National Laboratory"/>
            <person name="Harder C.B."/>
            <person name="Miyauchi S."/>
            <person name="Viragh M."/>
            <person name="Kuo A."/>
            <person name="Thoen E."/>
            <person name="Andreopoulos B."/>
            <person name="Lu D."/>
            <person name="Skrede I."/>
            <person name="Drula E."/>
            <person name="Henrissat B."/>
            <person name="Morin E."/>
            <person name="Kohler A."/>
            <person name="Barry K."/>
            <person name="LaButti K."/>
            <person name="Morin E."/>
            <person name="Salamov A."/>
            <person name="Lipzen A."/>
            <person name="Mereny Z."/>
            <person name="Hegedus B."/>
            <person name="Baldrian P."/>
            <person name="Stursova M."/>
            <person name="Weitz H."/>
            <person name="Taylor A."/>
            <person name="Grigoriev I.V."/>
            <person name="Nagy L.G."/>
            <person name="Martin F."/>
            <person name="Kauserud H."/>
        </authorList>
    </citation>
    <scope>NUCLEOTIDE SEQUENCE</scope>
    <source>
        <strain evidence="1">CBHHK067</strain>
    </source>
</reference>
<gene>
    <name evidence="1" type="ORF">B0H17DRAFT_1137586</name>
</gene>
<organism evidence="1 2">
    <name type="scientific">Mycena rosella</name>
    <name type="common">Pink bonnet</name>
    <name type="synonym">Agaricus rosellus</name>
    <dbReference type="NCBI Taxonomy" id="1033263"/>
    <lineage>
        <taxon>Eukaryota</taxon>
        <taxon>Fungi</taxon>
        <taxon>Dikarya</taxon>
        <taxon>Basidiomycota</taxon>
        <taxon>Agaricomycotina</taxon>
        <taxon>Agaricomycetes</taxon>
        <taxon>Agaricomycetidae</taxon>
        <taxon>Agaricales</taxon>
        <taxon>Marasmiineae</taxon>
        <taxon>Mycenaceae</taxon>
        <taxon>Mycena</taxon>
    </lineage>
</organism>
<sequence>MHGPYAPLPCPPSDELPFHPAISDSVPSLPLEITDLIIDAVASQRAKNVRSNLAACSLVCRAWTRRSRSHFFKDCRLLLHYYNTARFGELLRSPHCTILPHVRRLTMESSGACIFDNIKEELKFLVRVESLKLSGSSWAAHGAPPRKGFMASLATVVELDIDCADLGDFDHAQLIICAFPALRRLSLPHIPMPYRVYGENSTLFEPYPPYTPPAWMRSREDLVRPAPLMSLTIAAPAMIPILHWLNWTGSCRLTRLELALPSKTGSHNTPPLVEFMYNARDSLEHLKLCSAAAHLDNIGEVFDLADFQNLRTLHFDHLLQQGNLGSLEGALVSIVRSITSPVLESVCFACDDHKLFNRIAWGELDDFFSGSEFPRLKLVRVSREWAHTAVEDANFTSEVKQLFPRVDARGLLQIQLPARPPTSLRLPKLEDVDAESLAYIAELIPL</sequence>
<accession>A0AAD7D8Q7</accession>
<protein>
    <recommendedName>
        <fullName evidence="3">F-box domain-containing protein</fullName>
    </recommendedName>
</protein>
<dbReference type="Proteomes" id="UP001221757">
    <property type="component" value="Unassembled WGS sequence"/>
</dbReference>
<dbReference type="AlphaFoldDB" id="A0AAD7D8Q7"/>
<evidence type="ECO:0008006" key="3">
    <source>
        <dbReference type="Google" id="ProtNLM"/>
    </source>
</evidence>
<comment type="caution">
    <text evidence="1">The sequence shown here is derived from an EMBL/GenBank/DDBJ whole genome shotgun (WGS) entry which is preliminary data.</text>
</comment>
<proteinExistence type="predicted"/>
<evidence type="ECO:0000313" key="2">
    <source>
        <dbReference type="Proteomes" id="UP001221757"/>
    </source>
</evidence>
<keyword evidence="2" id="KW-1185">Reference proteome</keyword>
<name>A0AAD7D8Q7_MYCRO</name>
<evidence type="ECO:0000313" key="1">
    <source>
        <dbReference type="EMBL" id="KAJ7683659.1"/>
    </source>
</evidence>